<dbReference type="GO" id="GO:0051731">
    <property type="term" value="F:polynucleotide 5'-hydroxyl-kinase activity"/>
    <property type="evidence" value="ECO:0007669"/>
    <property type="project" value="InterPro"/>
</dbReference>
<evidence type="ECO:0000256" key="8">
    <source>
        <dbReference type="ARBA" id="ARBA00022840"/>
    </source>
</evidence>
<dbReference type="GO" id="GO:0006508">
    <property type="term" value="P:proteolysis"/>
    <property type="evidence" value="ECO:0007669"/>
    <property type="project" value="UniProtKB-KW"/>
</dbReference>
<accession>A0A0V1B4Q5</accession>
<feature type="domain" description="Ubiquitin-like protease family profile" evidence="9">
    <location>
        <begin position="136"/>
        <end position="313"/>
    </location>
</feature>
<evidence type="ECO:0000256" key="6">
    <source>
        <dbReference type="ARBA" id="ARBA00022777"/>
    </source>
</evidence>
<dbReference type="InterPro" id="IPR045116">
    <property type="entry name" value="Clp1/Grc3"/>
</dbReference>
<dbReference type="InParanoid" id="A0A0V1B4Q5"/>
<comment type="similarity">
    <text evidence="1">Belongs to the peptidase C48 family.</text>
</comment>
<dbReference type="InterPro" id="IPR032319">
    <property type="entry name" value="CLP1_P"/>
</dbReference>
<keyword evidence="8" id="KW-0067">ATP-binding</keyword>
<dbReference type="Pfam" id="PF02902">
    <property type="entry name" value="Peptidase_C48"/>
    <property type="match status" value="1"/>
</dbReference>
<dbReference type="PANTHER" id="PTHR12755:SF3">
    <property type="entry name" value="POLYNUCLEOTIDE 5'-HYDROXYL-KINASE NOL9"/>
    <property type="match status" value="1"/>
</dbReference>
<keyword evidence="5" id="KW-0547">Nucleotide-binding</keyword>
<evidence type="ECO:0000313" key="11">
    <source>
        <dbReference type="Proteomes" id="UP000054776"/>
    </source>
</evidence>
<gene>
    <name evidence="10" type="primary">Nol9</name>
    <name evidence="10" type="ORF">T01_10841</name>
</gene>
<evidence type="ECO:0000256" key="1">
    <source>
        <dbReference type="ARBA" id="ARBA00005234"/>
    </source>
</evidence>
<dbReference type="OrthoDB" id="5916999at2759"/>
<comment type="caution">
    <text evidence="10">The sequence shown here is derived from an EMBL/GenBank/DDBJ whole genome shotgun (WGS) entry which is preliminary data.</text>
</comment>
<keyword evidence="3" id="KW-0645">Protease</keyword>
<keyword evidence="11" id="KW-1185">Reference proteome</keyword>
<keyword evidence="4" id="KW-0808">Transferase</keyword>
<dbReference type="EMBL" id="JYDH01000107">
    <property type="protein sequence ID" value="KRY32011.1"/>
    <property type="molecule type" value="Genomic_DNA"/>
</dbReference>
<keyword evidence="6 10" id="KW-0418">Kinase</keyword>
<organism evidence="10 11">
    <name type="scientific">Trichinella spiralis</name>
    <name type="common">Trichina worm</name>
    <dbReference type="NCBI Taxonomy" id="6334"/>
    <lineage>
        <taxon>Eukaryota</taxon>
        <taxon>Metazoa</taxon>
        <taxon>Ecdysozoa</taxon>
        <taxon>Nematoda</taxon>
        <taxon>Enoplea</taxon>
        <taxon>Dorylaimia</taxon>
        <taxon>Trichinellida</taxon>
        <taxon>Trichinellidae</taxon>
        <taxon>Trichinella</taxon>
    </lineage>
</organism>
<dbReference type="AlphaFoldDB" id="A0A0V1B4Q5"/>
<evidence type="ECO:0000256" key="4">
    <source>
        <dbReference type="ARBA" id="ARBA00022679"/>
    </source>
</evidence>
<dbReference type="Gene3D" id="3.40.50.300">
    <property type="entry name" value="P-loop containing nucleotide triphosphate hydrolases"/>
    <property type="match status" value="1"/>
</dbReference>
<comment type="similarity">
    <text evidence="2">Belongs to the Clp1 family. NOL9/GRC3 subfamily.</text>
</comment>
<dbReference type="InterPro" id="IPR027417">
    <property type="entry name" value="P-loop_NTPase"/>
</dbReference>
<dbReference type="Pfam" id="PF16575">
    <property type="entry name" value="CLP1_P"/>
    <property type="match status" value="1"/>
</dbReference>
<dbReference type="GO" id="GO:0005524">
    <property type="term" value="F:ATP binding"/>
    <property type="evidence" value="ECO:0007669"/>
    <property type="project" value="UniProtKB-KW"/>
</dbReference>
<evidence type="ECO:0000256" key="7">
    <source>
        <dbReference type="ARBA" id="ARBA00022801"/>
    </source>
</evidence>
<dbReference type="STRING" id="6334.A0A0V1B4Q5"/>
<dbReference type="GO" id="GO:0006396">
    <property type="term" value="P:RNA processing"/>
    <property type="evidence" value="ECO:0007669"/>
    <property type="project" value="InterPro"/>
</dbReference>
<protein>
    <submittedName>
        <fullName evidence="10">Polynucleotide 5'-hydroxyl-kinase NOL9</fullName>
    </submittedName>
</protein>
<dbReference type="SUPFAM" id="SSF54001">
    <property type="entry name" value="Cysteine proteinases"/>
    <property type="match status" value="1"/>
</dbReference>
<dbReference type="Gene3D" id="3.40.395.10">
    <property type="entry name" value="Adenoviral Proteinase, Chain A"/>
    <property type="match status" value="1"/>
</dbReference>
<name>A0A0V1B4Q5_TRISP</name>
<evidence type="ECO:0000256" key="3">
    <source>
        <dbReference type="ARBA" id="ARBA00022670"/>
    </source>
</evidence>
<dbReference type="GO" id="GO:0008234">
    <property type="term" value="F:cysteine-type peptidase activity"/>
    <property type="evidence" value="ECO:0007669"/>
    <property type="project" value="InterPro"/>
</dbReference>
<dbReference type="Proteomes" id="UP000054776">
    <property type="component" value="Unassembled WGS sequence"/>
</dbReference>
<evidence type="ECO:0000259" key="9">
    <source>
        <dbReference type="PROSITE" id="PS50600"/>
    </source>
</evidence>
<evidence type="ECO:0000313" key="10">
    <source>
        <dbReference type="EMBL" id="KRY32011.1"/>
    </source>
</evidence>
<sequence length="979" mass="113587">MILFESVFLFLYEIYHYFLFSLMTKIAGDFSAVELVLSDSLRPDFKILFFILNSAYVITFKLKIKYNLRKVSEDKKLDFMISKRLLSKIECYPDVVEAALQAIPTRHPQRQKADGRNQTSEIGQRLAIRYNNVDCITLYEEHLTCLLHDNWLNDEVVDFFMVLLLELLNDYKNYDFCFLPASFLESIKRERDHYVLRRLNVFEKKFVIIPVCHNYHWTLVILCYMNNMAAALNGRVDAGCSPFMLYVDSLHWSINKRILQELRHSFSRELGIRLNMPDIKLGDDELPYKIVRVPKQKNLSDCGVYLLHYTECFIRYAVQESFSVPEFLDHSLKVFELSSGFWLVISNALPESTAFLCWVLLFARGTEMDCSESQNGSLRTPHDVEVMRKNLWKKFKTKIKEIPVKSEEVVFPNCSHELLEIQWNSDKVFQRKFCSLLLLKTKQQLTFSGCVEFGLLLGHCHVFGFELEASIPPKFYQVFSSYYGSPLISFNTGRRTVEQSRSNTRHFFQFCNGNFLKPLFTKEIRKRILSAAAVLIIRCVQLPLALGTSFERLSMIKPQNCATNNNNSTISEKHALIPGIFLLTKEAKLLHAFSLTNEETVLFDQAASQARRFSRLERLSILFCGHIGSGKSTRMRYFANRLLSLKVKTYLMDLDLGQSEMTLPGCISLTKLDEPLYGVNLKRMNKCEICYFYGEISPSNRPEIYLQLISRLYEEYVKITKYGVLLINCNGWISGLGLDILLRIVDSLKPNEIFFFENCNIQMDEAAASRVARVALEERREIRFVRTSHLRVLRALDKKLLRSHYICNYFAHNYKEWVNFFNAPTSKLQWKKCFIAVAHVDVGGKFIMCWLKASGVVGLCHLNDHNAEDPCEQHYCNDASLPAIAPPGSVPLCLGFGIISYVDTDDQTIHLRTPLSSEQLDKVNFIVCGELEIPQQIFNCQSLLVSDDSKLTRKRNVQYMADIWRHWKMKTKHKRRYAY</sequence>
<proteinExistence type="inferred from homology"/>
<dbReference type="InterPro" id="IPR038765">
    <property type="entry name" value="Papain-like_cys_pep_sf"/>
</dbReference>
<dbReference type="PANTHER" id="PTHR12755">
    <property type="entry name" value="CLEAVAGE/POLYADENYLATION FACTOR IA SUBUNIT CLP1P"/>
    <property type="match status" value="1"/>
</dbReference>
<dbReference type="PROSITE" id="PS50600">
    <property type="entry name" value="ULP_PROTEASE"/>
    <property type="match status" value="1"/>
</dbReference>
<evidence type="ECO:0000256" key="2">
    <source>
        <dbReference type="ARBA" id="ARBA00011003"/>
    </source>
</evidence>
<dbReference type="SUPFAM" id="SSF52540">
    <property type="entry name" value="P-loop containing nucleoside triphosphate hydrolases"/>
    <property type="match status" value="1"/>
</dbReference>
<reference evidence="10 11" key="1">
    <citation type="submission" date="2015-01" db="EMBL/GenBank/DDBJ databases">
        <title>Evolution of Trichinella species and genotypes.</title>
        <authorList>
            <person name="Korhonen P.K."/>
            <person name="Edoardo P."/>
            <person name="Giuseppe L.R."/>
            <person name="Gasser R.B."/>
        </authorList>
    </citation>
    <scope>NUCLEOTIDE SEQUENCE [LARGE SCALE GENOMIC DNA]</scope>
    <source>
        <strain evidence="10">ISS3</strain>
    </source>
</reference>
<keyword evidence="7" id="KW-0378">Hydrolase</keyword>
<dbReference type="InterPro" id="IPR003653">
    <property type="entry name" value="Peptidase_C48_C"/>
</dbReference>
<evidence type="ECO:0000256" key="5">
    <source>
        <dbReference type="ARBA" id="ARBA00022741"/>
    </source>
</evidence>